<organism evidence="2 3">
    <name type="scientific">Planotetraspora thailandica</name>
    <dbReference type="NCBI Taxonomy" id="487172"/>
    <lineage>
        <taxon>Bacteria</taxon>
        <taxon>Bacillati</taxon>
        <taxon>Actinomycetota</taxon>
        <taxon>Actinomycetes</taxon>
        <taxon>Streptosporangiales</taxon>
        <taxon>Streptosporangiaceae</taxon>
        <taxon>Planotetraspora</taxon>
    </lineage>
</organism>
<dbReference type="PANTHER" id="PTHR43784:SF2">
    <property type="entry name" value="GDSL-LIKE LIPASE_ACYLHYDROLASE, PUTATIVE (AFU_ORTHOLOGUE AFUA_2G00820)-RELATED"/>
    <property type="match status" value="1"/>
</dbReference>
<keyword evidence="2" id="KW-0378">Hydrolase</keyword>
<dbReference type="PANTHER" id="PTHR43784">
    <property type="entry name" value="GDSL-LIKE LIPASE/ACYLHYDROLASE, PUTATIVE (AFU_ORTHOLOGUE AFUA_2G00820)-RELATED"/>
    <property type="match status" value="1"/>
</dbReference>
<evidence type="ECO:0000313" key="3">
    <source>
        <dbReference type="Proteomes" id="UP000605992"/>
    </source>
</evidence>
<feature type="domain" description="SGNH hydrolase-type esterase" evidence="1">
    <location>
        <begin position="185"/>
        <end position="368"/>
    </location>
</feature>
<evidence type="ECO:0000313" key="2">
    <source>
        <dbReference type="EMBL" id="GII58414.1"/>
    </source>
</evidence>
<keyword evidence="3" id="KW-1185">Reference proteome</keyword>
<dbReference type="Gene3D" id="3.40.50.1110">
    <property type="entry name" value="SGNH hydrolase"/>
    <property type="match status" value="1"/>
</dbReference>
<evidence type="ECO:0000259" key="1">
    <source>
        <dbReference type="Pfam" id="PF13472"/>
    </source>
</evidence>
<dbReference type="InterPro" id="IPR013830">
    <property type="entry name" value="SGNH_hydro"/>
</dbReference>
<comment type="caution">
    <text evidence="2">The sequence shown here is derived from an EMBL/GenBank/DDBJ whole genome shotgun (WGS) entry which is preliminary data.</text>
</comment>
<dbReference type="AlphaFoldDB" id="A0A8J3Y089"/>
<gene>
    <name evidence="2" type="ORF">Pth03_68030</name>
</gene>
<dbReference type="InterPro" id="IPR053140">
    <property type="entry name" value="GDSL_Rv0518-like"/>
</dbReference>
<protein>
    <submittedName>
        <fullName evidence="2">SGNH hydrolase</fullName>
    </submittedName>
</protein>
<dbReference type="InterPro" id="IPR036514">
    <property type="entry name" value="SGNH_hydro_sf"/>
</dbReference>
<dbReference type="CDD" id="cd01830">
    <property type="entry name" value="XynE_like"/>
    <property type="match status" value="1"/>
</dbReference>
<dbReference type="Pfam" id="PF13472">
    <property type="entry name" value="Lipase_GDSL_2"/>
    <property type="match status" value="1"/>
</dbReference>
<sequence>MTALTPMVVTMPATNPVPWTGTWSASPQDGGQSFTDQTVRQIVHTSIGGTSVRIHLSNAFGTRPVVIDDVHVARRTSGSGVDPATDTVVTFGGRRSVTVPAGGLAVSDAAGITVSARSDLAVSLHLPEPTGPSTLHQTSTQTNYIASGDVSGDATLSGAQEAGSYFFLANVDVRNASSQGTVVTLGASITDGVGSSLDANRRWPNRLASRLATSGRVVGVLNQGISGNRLLADGAGQSAADRFERDVLSQPGVRWVIFSDDPINDLASSDPPPTASQLIAATRELISRAHARQIMFICSTLTPFRGFDAWSQETEDARVAYNEFVREGGDCDAVLDLDLATRDPGNPQMFLPAYDTGDHLHPNEAGLRAIADAVDLGWFDRRW</sequence>
<name>A0A8J3Y089_9ACTN</name>
<accession>A0A8J3Y089</accession>
<dbReference type="Proteomes" id="UP000605992">
    <property type="component" value="Unassembled WGS sequence"/>
</dbReference>
<reference evidence="2" key="1">
    <citation type="submission" date="2021-01" db="EMBL/GenBank/DDBJ databases">
        <title>Whole genome shotgun sequence of Planotetraspora thailandica NBRC 104271.</title>
        <authorList>
            <person name="Komaki H."/>
            <person name="Tamura T."/>
        </authorList>
    </citation>
    <scope>NUCLEOTIDE SEQUENCE</scope>
    <source>
        <strain evidence="2">NBRC 104271</strain>
    </source>
</reference>
<dbReference type="SUPFAM" id="SSF52266">
    <property type="entry name" value="SGNH hydrolase"/>
    <property type="match status" value="1"/>
</dbReference>
<dbReference type="GO" id="GO:0016787">
    <property type="term" value="F:hydrolase activity"/>
    <property type="evidence" value="ECO:0007669"/>
    <property type="project" value="UniProtKB-KW"/>
</dbReference>
<dbReference type="EMBL" id="BOOR01000064">
    <property type="protein sequence ID" value="GII58414.1"/>
    <property type="molecule type" value="Genomic_DNA"/>
</dbReference>
<proteinExistence type="predicted"/>